<sequence length="958" mass="108698">MDSNITVKQVQKLKTVDQVIYSLGLVFQECQASLGTHKRLLAVLQALLAKSLTLDALENFSEAFCDIINRALPVKKGQTAVDRIFRLIGSFVEAIEKDSQDEMDQDDEKADPVAVLTDTMIRHLLQGTSAKDKVVRFRVFQLISIIVHHMSSINNELYELLTEHASSRLRDREATVRIQAVSCMAMFQGSVDEEDENESLVDPSKLILESMENDPSPEVRRIALMHIQKTEQLKSRIIMRARDENQAVRKFFYTTVVKQLLQQVKLDAETRNDILSWGLNDREESVRLAAEKLFCYDWLESVNGNVMELLERLHVTTSSVAETAIKCFLSNRADIVIKIDFSEQFWQNLTPETALFSKVYYDYCTEKNMEESIDKNFPEAVELAKLLQKYMNLRLDNQKLIEGREADPGEGVSDIPMDANEVDYVIEQLLKLAINYDLSDEVGRREILQVLRLSLSEHMLTDNQVESLIQVIKKISINERDFCQMLVEIVADIRDSHLEDDDFDATFHSAVSEMPNRSLEKQDEEDVPSQQSKQPILADPRQTAVESLKEVPTEAVKYILIIIKCMLGSLEKEEDRISLNSLMATVVEPFFESEDEKVAELALYCIGLRAVLNEEYAIKAAFYDSVAISHRHLEMRAIALKSLTDIIAVHGTSSIVLQPGEVPQTDSMKVITEVSLARTYYRTLRDDTKPELQAIAGESIFKLFLADVLTDDELFETTLLAWYNPTVNANETLKQCLAFCIPTYSYSHLNHQQRMCRVAGDAIRRTFLNWEENKDGIKPTTDVTTVLHQFTAWTDPSRVVNISKPDLESSTNHILYVTNVLKAVCSEERLYTNQKYLVPTLTALSKIYIGKSVVQNRLVDLLRAVEMMESEFLEGTKAYTKPAKTAVSVFVSRLQALIGEEALNAKDDADEDEESDPGSFDLEAEAQSEQDSNTSVEKEDIAESGEEEGELEDEESRD</sequence>
<reference evidence="10" key="2">
    <citation type="submission" date="2014-02" db="EMBL/GenBank/DDBJ databases">
        <title>Complete DNA sequence of /Kuraishia capsulata/ illustrates novel genomic features among budding yeasts (/Saccharomycotina/).</title>
        <authorList>
            <person name="Morales L."/>
            <person name="Noel B."/>
            <person name="Porcel B."/>
            <person name="Marcet-Houben M."/>
            <person name="Hullo M-F."/>
            <person name="Sacerdot C."/>
            <person name="Tekaia F."/>
            <person name="Leh-Louis V."/>
            <person name="Despons L."/>
            <person name="Khanna V."/>
            <person name="Aury J-M."/>
            <person name="Barbe V."/>
            <person name="Couloux A."/>
            <person name="Labadie K."/>
            <person name="Pelletier E."/>
            <person name="Souciet J-L."/>
            <person name="Boekhout T."/>
            <person name="Gabaldon T."/>
            <person name="Wincker P."/>
            <person name="Dujon B."/>
        </authorList>
    </citation>
    <scope>NUCLEOTIDE SEQUENCE</scope>
    <source>
        <strain evidence="10">CBS 1993</strain>
    </source>
</reference>
<evidence type="ECO:0000256" key="3">
    <source>
        <dbReference type="ARBA" id="ARBA00022454"/>
    </source>
</evidence>
<feature type="region of interest" description="Disordered" evidence="8">
    <location>
        <begin position="902"/>
        <end position="958"/>
    </location>
</feature>
<dbReference type="EMBL" id="HG793125">
    <property type="protein sequence ID" value="CDK25212.1"/>
    <property type="molecule type" value="Genomic_DNA"/>
</dbReference>
<evidence type="ECO:0000256" key="2">
    <source>
        <dbReference type="ARBA" id="ARBA00006533"/>
    </source>
</evidence>
<evidence type="ECO:0000313" key="10">
    <source>
        <dbReference type="EMBL" id="CDK25212.1"/>
    </source>
</evidence>
<evidence type="ECO:0000256" key="1">
    <source>
        <dbReference type="ARBA" id="ARBA00004286"/>
    </source>
</evidence>
<dbReference type="GO" id="GO:0000796">
    <property type="term" value="C:condensin complex"/>
    <property type="evidence" value="ECO:0007669"/>
    <property type="project" value="InterPro"/>
</dbReference>
<dbReference type="InterPro" id="IPR025977">
    <property type="entry name" value="Cnd3_C"/>
</dbReference>
<dbReference type="PANTHER" id="PTHR14418">
    <property type="entry name" value="CONDENSIN COMPLEX SUBUNIT 3-RELATED"/>
    <property type="match status" value="1"/>
</dbReference>
<proteinExistence type="inferred from homology"/>
<dbReference type="AlphaFoldDB" id="W6MKH8"/>
<gene>
    <name evidence="10" type="ORF">KUCA_T00001179001</name>
</gene>
<dbReference type="OrthoDB" id="27187at2759"/>
<comment type="subcellular location">
    <subcellularLocation>
        <location evidence="1">Chromosome</location>
    </subcellularLocation>
</comment>
<dbReference type="PANTHER" id="PTHR14418:SF5">
    <property type="entry name" value="CONDENSIN COMPLEX SUBUNIT 3"/>
    <property type="match status" value="1"/>
</dbReference>
<feature type="domain" description="Nuclear condensin complex subunit 3 C-terminal" evidence="9">
    <location>
        <begin position="560"/>
        <end position="844"/>
    </location>
</feature>
<evidence type="ECO:0000259" key="9">
    <source>
        <dbReference type="Pfam" id="PF12719"/>
    </source>
</evidence>
<evidence type="ECO:0000256" key="5">
    <source>
        <dbReference type="ARBA" id="ARBA00022776"/>
    </source>
</evidence>
<evidence type="ECO:0000256" key="8">
    <source>
        <dbReference type="SAM" id="MobiDB-lite"/>
    </source>
</evidence>
<keyword evidence="3" id="KW-0158">Chromosome</keyword>
<feature type="compositionally biased region" description="Acidic residues" evidence="8">
    <location>
        <begin position="908"/>
        <end position="928"/>
    </location>
</feature>
<dbReference type="GO" id="GO:0000793">
    <property type="term" value="C:condensed chromosome"/>
    <property type="evidence" value="ECO:0007669"/>
    <property type="project" value="TreeGrafter"/>
</dbReference>
<keyword evidence="4" id="KW-0132">Cell division</keyword>
<evidence type="ECO:0000256" key="6">
    <source>
        <dbReference type="ARBA" id="ARBA00023067"/>
    </source>
</evidence>
<feature type="region of interest" description="Disordered" evidence="8">
    <location>
        <begin position="514"/>
        <end position="538"/>
    </location>
</feature>
<accession>W6MKH8</accession>
<dbReference type="InterPro" id="IPR016024">
    <property type="entry name" value="ARM-type_fold"/>
</dbReference>
<dbReference type="STRING" id="1382522.W6MKH8"/>
<keyword evidence="5" id="KW-0498">Mitosis</keyword>
<dbReference type="HOGENOM" id="CLU_004446_1_1_1"/>
<keyword evidence="6" id="KW-0226">DNA condensation</keyword>
<keyword evidence="11" id="KW-1185">Reference proteome</keyword>
<dbReference type="GO" id="GO:0051301">
    <property type="term" value="P:cell division"/>
    <property type="evidence" value="ECO:0007669"/>
    <property type="project" value="UniProtKB-KW"/>
</dbReference>
<dbReference type="Pfam" id="PF12719">
    <property type="entry name" value="Cnd3"/>
    <property type="match status" value="1"/>
</dbReference>
<dbReference type="Proteomes" id="UP000019384">
    <property type="component" value="Unassembled WGS sequence"/>
</dbReference>
<dbReference type="GeneID" id="34518612"/>
<comment type="similarity">
    <text evidence="2">Belongs to the CND3 (condensin subunit 3) family.</text>
</comment>
<feature type="compositionally biased region" description="Acidic residues" evidence="8">
    <location>
        <begin position="942"/>
        <end position="958"/>
    </location>
</feature>
<name>W6MKH8_9ASCO</name>
<evidence type="ECO:0000256" key="4">
    <source>
        <dbReference type="ARBA" id="ARBA00022618"/>
    </source>
</evidence>
<dbReference type="GO" id="GO:0007076">
    <property type="term" value="P:mitotic chromosome condensation"/>
    <property type="evidence" value="ECO:0007669"/>
    <property type="project" value="InterPro"/>
</dbReference>
<reference evidence="10" key="1">
    <citation type="submission" date="2013-12" db="EMBL/GenBank/DDBJ databases">
        <authorList>
            <person name="Genoscope - CEA"/>
        </authorList>
    </citation>
    <scope>NUCLEOTIDE SEQUENCE</scope>
    <source>
        <strain evidence="10">CBS 1993</strain>
    </source>
</reference>
<evidence type="ECO:0000256" key="7">
    <source>
        <dbReference type="ARBA" id="ARBA00023306"/>
    </source>
</evidence>
<dbReference type="RefSeq" id="XP_022457224.1">
    <property type="nucleotide sequence ID" value="XM_022605790.1"/>
</dbReference>
<dbReference type="InterPro" id="IPR011989">
    <property type="entry name" value="ARM-like"/>
</dbReference>
<dbReference type="InterPro" id="IPR027165">
    <property type="entry name" value="CND3"/>
</dbReference>
<dbReference type="SUPFAM" id="SSF48371">
    <property type="entry name" value="ARM repeat"/>
    <property type="match status" value="1"/>
</dbReference>
<protein>
    <recommendedName>
        <fullName evidence="9">Nuclear condensin complex subunit 3 C-terminal domain-containing protein</fullName>
    </recommendedName>
</protein>
<evidence type="ECO:0000313" key="11">
    <source>
        <dbReference type="Proteomes" id="UP000019384"/>
    </source>
</evidence>
<organism evidence="10 11">
    <name type="scientific">Kuraishia capsulata CBS 1993</name>
    <dbReference type="NCBI Taxonomy" id="1382522"/>
    <lineage>
        <taxon>Eukaryota</taxon>
        <taxon>Fungi</taxon>
        <taxon>Dikarya</taxon>
        <taxon>Ascomycota</taxon>
        <taxon>Saccharomycotina</taxon>
        <taxon>Pichiomycetes</taxon>
        <taxon>Pichiales</taxon>
        <taxon>Pichiaceae</taxon>
        <taxon>Kuraishia</taxon>
    </lineage>
</organism>
<keyword evidence="7" id="KW-0131">Cell cycle</keyword>
<dbReference type="Gene3D" id="1.25.10.10">
    <property type="entry name" value="Leucine-rich Repeat Variant"/>
    <property type="match status" value="1"/>
</dbReference>